<evidence type="ECO:0000313" key="2">
    <source>
        <dbReference type="Proteomes" id="UP000221837"/>
    </source>
</evidence>
<dbReference type="EMBL" id="KY630187">
    <property type="protein sequence ID" value="AQW88861.1"/>
    <property type="molecule type" value="Genomic_DNA"/>
</dbReference>
<sequence>METGKYLVVSRDKTTKRCSMSASPKEHSTEAVAKAEAARLAQENQEKEFTVVRVVATATVAKVSWR</sequence>
<dbReference type="Proteomes" id="UP000221837">
    <property type="component" value="Genome"/>
</dbReference>
<reference evidence="1" key="1">
    <citation type="submission" date="2017-02" db="EMBL/GenBank/DDBJ databases">
        <title>Genome sequence of Serratia marcescens phage BF.</title>
        <authorList>
            <person name="Casey E."/>
            <person name="Fitzgerald B."/>
            <person name="Mahony J."/>
            <person name="Lugli G."/>
            <person name="Ventura M."/>
            <person name="van Sinderen D."/>
        </authorList>
    </citation>
    <scope>NUCLEOTIDE SEQUENCE [LARGE SCALE GENOMIC DNA]</scope>
</reference>
<accession>A0A1S6UAX0</accession>
<gene>
    <name evidence="1" type="ORF">BF_0336</name>
</gene>
<name>A0A1S6UAX0_9CAUD</name>
<protein>
    <submittedName>
        <fullName evidence="1">Uncharacterized protein</fullName>
    </submittedName>
</protein>
<organism evidence="1 2">
    <name type="scientific">Serratia phage BF</name>
    <dbReference type="NCBI Taxonomy" id="1962671"/>
    <lineage>
        <taxon>Viruses</taxon>
        <taxon>Duplodnaviria</taxon>
        <taxon>Heunggongvirae</taxon>
        <taxon>Uroviricota</taxon>
        <taxon>Caudoviricetes</taxon>
        <taxon>Eneladusvirus</taxon>
        <taxon>Eneladusvirus BF</taxon>
    </lineage>
</organism>
<evidence type="ECO:0000313" key="1">
    <source>
        <dbReference type="EMBL" id="AQW88861.1"/>
    </source>
</evidence>
<keyword evidence="2" id="KW-1185">Reference proteome</keyword>
<proteinExistence type="predicted"/>